<feature type="region of interest" description="Disordered" evidence="1">
    <location>
        <begin position="40"/>
        <end position="62"/>
    </location>
</feature>
<dbReference type="EMBL" id="JAHUTI010069567">
    <property type="protein sequence ID" value="MED6254534.1"/>
    <property type="molecule type" value="Genomic_DNA"/>
</dbReference>
<keyword evidence="4" id="KW-1185">Reference proteome</keyword>
<name>A0ABU7BY44_9TELE</name>
<evidence type="ECO:0000313" key="3">
    <source>
        <dbReference type="EMBL" id="MED6254534.1"/>
    </source>
</evidence>
<dbReference type="InterPro" id="IPR015151">
    <property type="entry name" value="B-adaptin_app_sub_C"/>
</dbReference>
<dbReference type="InterPro" id="IPR009028">
    <property type="entry name" value="Coatomer/calthrin_app_sub_C"/>
</dbReference>
<dbReference type="Pfam" id="PF09066">
    <property type="entry name" value="B2-adapt-app_C"/>
    <property type="match status" value="1"/>
</dbReference>
<dbReference type="SMART" id="SM01020">
    <property type="entry name" value="B2-adapt-app_C"/>
    <property type="match status" value="1"/>
</dbReference>
<proteinExistence type="predicted"/>
<accession>A0ABU7BY44</accession>
<comment type="caution">
    <text evidence="3">The sequence shown here is derived from an EMBL/GenBank/DDBJ whole genome shotgun (WGS) entry which is preliminary data.</text>
</comment>
<evidence type="ECO:0000256" key="1">
    <source>
        <dbReference type="SAM" id="MobiDB-lite"/>
    </source>
</evidence>
<dbReference type="Gene3D" id="3.30.310.10">
    <property type="entry name" value="TATA-Binding Protein"/>
    <property type="match status" value="1"/>
</dbReference>
<organism evidence="3 4">
    <name type="scientific">Ataeniobius toweri</name>
    <dbReference type="NCBI Taxonomy" id="208326"/>
    <lineage>
        <taxon>Eukaryota</taxon>
        <taxon>Metazoa</taxon>
        <taxon>Chordata</taxon>
        <taxon>Craniata</taxon>
        <taxon>Vertebrata</taxon>
        <taxon>Euteleostomi</taxon>
        <taxon>Actinopterygii</taxon>
        <taxon>Neopterygii</taxon>
        <taxon>Teleostei</taxon>
        <taxon>Neoteleostei</taxon>
        <taxon>Acanthomorphata</taxon>
        <taxon>Ovalentaria</taxon>
        <taxon>Atherinomorphae</taxon>
        <taxon>Cyprinodontiformes</taxon>
        <taxon>Goodeidae</taxon>
        <taxon>Ataeniobius</taxon>
    </lineage>
</organism>
<feature type="domain" description="Beta-adaptin appendage C-terminal subdomain" evidence="2">
    <location>
        <begin position="168"/>
        <end position="279"/>
    </location>
</feature>
<gene>
    <name evidence="3" type="ORF">ATANTOWER_028676</name>
</gene>
<evidence type="ECO:0000313" key="4">
    <source>
        <dbReference type="Proteomes" id="UP001345963"/>
    </source>
</evidence>
<dbReference type="InterPro" id="IPR012295">
    <property type="entry name" value="TBP_dom_sf"/>
</dbReference>
<protein>
    <recommendedName>
        <fullName evidence="2">Beta-adaptin appendage C-terminal subdomain domain-containing protein</fullName>
    </recommendedName>
</protein>
<evidence type="ECO:0000259" key="2">
    <source>
        <dbReference type="SMART" id="SM01020"/>
    </source>
</evidence>
<dbReference type="Proteomes" id="UP001345963">
    <property type="component" value="Unassembled WGS sequence"/>
</dbReference>
<dbReference type="SUPFAM" id="SSF55711">
    <property type="entry name" value="Subdomain of clathrin and coatomer appendage domain"/>
    <property type="match status" value="1"/>
</dbReference>
<sequence length="293" mass="32637">MSVLITFQVALLQKTVWKECEEREELTAALSQAQQELFGRQSIVSPQGSSRPPLDPLERRAPPGNKLFYPQGKARVPLTQSPISPASLQPFPTCTEKGRGLYTGVGGAEERLEFRKGGGVLGEAKKREGTLPRLKPSSTANEVKRKVAVKNNIDVFYFSCQYPISMLFVEDGKMERQVFLTTWKEIPNDSEAQFQIKDCHLSSDAASNKLQSSNIFTIAKRTVDGQDLLYQSTKLSNGIWVLAELRVQTGNPNFTVSLALLRPFAQRQQFLVKTETFCCASTVCVLHNSVCFL</sequence>
<reference evidence="3 4" key="1">
    <citation type="submission" date="2021-07" db="EMBL/GenBank/DDBJ databases">
        <authorList>
            <person name="Palmer J.M."/>
        </authorList>
    </citation>
    <scope>NUCLEOTIDE SEQUENCE [LARGE SCALE GENOMIC DNA]</scope>
    <source>
        <strain evidence="3 4">AT_MEX2019</strain>
        <tissue evidence="3">Muscle</tissue>
    </source>
</reference>